<dbReference type="Proteomes" id="UP000593564">
    <property type="component" value="Unassembled WGS sequence"/>
</dbReference>
<name>A0A7J7G9R4_CAMSI</name>
<organism evidence="1 2">
    <name type="scientific">Camellia sinensis</name>
    <name type="common">Tea plant</name>
    <name type="synonym">Thea sinensis</name>
    <dbReference type="NCBI Taxonomy" id="4442"/>
    <lineage>
        <taxon>Eukaryota</taxon>
        <taxon>Viridiplantae</taxon>
        <taxon>Streptophyta</taxon>
        <taxon>Embryophyta</taxon>
        <taxon>Tracheophyta</taxon>
        <taxon>Spermatophyta</taxon>
        <taxon>Magnoliopsida</taxon>
        <taxon>eudicotyledons</taxon>
        <taxon>Gunneridae</taxon>
        <taxon>Pentapetalae</taxon>
        <taxon>asterids</taxon>
        <taxon>Ericales</taxon>
        <taxon>Theaceae</taxon>
        <taxon>Camellia</taxon>
    </lineage>
</organism>
<accession>A0A7J7G9R4</accession>
<comment type="caution">
    <text evidence="1">The sequence shown here is derived from an EMBL/GenBank/DDBJ whole genome shotgun (WGS) entry which is preliminary data.</text>
</comment>
<proteinExistence type="predicted"/>
<evidence type="ECO:0000313" key="2">
    <source>
        <dbReference type="Proteomes" id="UP000593564"/>
    </source>
</evidence>
<gene>
    <name evidence="1" type="ORF">HYC85_024823</name>
</gene>
<dbReference type="EMBL" id="JACBKZ010000012">
    <property type="protein sequence ID" value="KAF5937317.1"/>
    <property type="molecule type" value="Genomic_DNA"/>
</dbReference>
<dbReference type="AlphaFoldDB" id="A0A7J7G9R4"/>
<reference evidence="2" key="1">
    <citation type="journal article" date="2020" name="Nat. Commun.">
        <title>Genome assembly of wild tea tree DASZ reveals pedigree and selection history of tea varieties.</title>
        <authorList>
            <person name="Zhang W."/>
            <person name="Zhang Y."/>
            <person name="Qiu H."/>
            <person name="Guo Y."/>
            <person name="Wan H."/>
            <person name="Zhang X."/>
            <person name="Scossa F."/>
            <person name="Alseekh S."/>
            <person name="Zhang Q."/>
            <person name="Wang P."/>
            <person name="Xu L."/>
            <person name="Schmidt M.H."/>
            <person name="Jia X."/>
            <person name="Li D."/>
            <person name="Zhu A."/>
            <person name="Guo F."/>
            <person name="Chen W."/>
            <person name="Ni D."/>
            <person name="Usadel B."/>
            <person name="Fernie A.R."/>
            <person name="Wen W."/>
        </authorList>
    </citation>
    <scope>NUCLEOTIDE SEQUENCE [LARGE SCALE GENOMIC DNA]</scope>
    <source>
        <strain evidence="2">cv. G240</strain>
    </source>
</reference>
<sequence length="100" mass="11236">MAVKVHMTMNKWCTFVGAHWASGSTKGPANSTLPLHIWALPSWALRVAWPPRLQQRRKGFLLGSPMVWTLIREGELCILPTTVGITRGVTLISFYTKYTP</sequence>
<reference evidence="1 2" key="2">
    <citation type="submission" date="2020-07" db="EMBL/GenBank/DDBJ databases">
        <title>Genome assembly of wild tea tree DASZ reveals pedigree and selection history of tea varieties.</title>
        <authorList>
            <person name="Zhang W."/>
        </authorList>
    </citation>
    <scope>NUCLEOTIDE SEQUENCE [LARGE SCALE GENOMIC DNA]</scope>
    <source>
        <strain evidence="2">cv. G240</strain>
        <tissue evidence="1">Leaf</tissue>
    </source>
</reference>
<protein>
    <submittedName>
        <fullName evidence="1">Uncharacterized protein</fullName>
    </submittedName>
</protein>
<keyword evidence="2" id="KW-1185">Reference proteome</keyword>
<evidence type="ECO:0000313" key="1">
    <source>
        <dbReference type="EMBL" id="KAF5937317.1"/>
    </source>
</evidence>